<evidence type="ECO:0000256" key="9">
    <source>
        <dbReference type="ARBA" id="ARBA00047317"/>
    </source>
</evidence>
<evidence type="ECO:0000256" key="2">
    <source>
        <dbReference type="ARBA" id="ARBA00005046"/>
    </source>
</evidence>
<dbReference type="PANTHER" id="PTHR10192">
    <property type="entry name" value="MOLYBDOPTERIN BIOSYNTHESIS PROTEIN"/>
    <property type="match status" value="1"/>
</dbReference>
<evidence type="ECO:0000256" key="4">
    <source>
        <dbReference type="ARBA" id="ARBA00022505"/>
    </source>
</evidence>
<sequence>MRVYPRPRVAVISTGDELVEGGGALAAGQIRDSNRPMLLAMVTDAGCEAIDLGIARDDESALEEALLDAADKYDAIVTSGGVSVGDYDVVKAVLARIGVLVWSQVAIKPAKPLAFGVIGSTPIFGLPGNPVSSNISFELFARPALRVMAGHTVLERPVVDAVATADFGRRSDGKIHFDRVTVRLGAAGFTAERSGGQGSNVLSAMAHANGLAILPDGDGVEAGGSLRVMLLTDHFSYPEGSEFSGAPRT</sequence>
<gene>
    <name evidence="11" type="ORF">UFOPK3974_01063</name>
</gene>
<dbReference type="Gene3D" id="3.40.980.10">
    <property type="entry name" value="MoaB/Mog-like domain"/>
    <property type="match status" value="1"/>
</dbReference>
<dbReference type="InterPro" id="IPR001453">
    <property type="entry name" value="MoaB/Mog_dom"/>
</dbReference>
<evidence type="ECO:0000259" key="10">
    <source>
        <dbReference type="SMART" id="SM00852"/>
    </source>
</evidence>
<dbReference type="InterPro" id="IPR038987">
    <property type="entry name" value="MoeA-like"/>
</dbReference>
<proteinExistence type="predicted"/>
<evidence type="ECO:0000256" key="1">
    <source>
        <dbReference type="ARBA" id="ARBA00001946"/>
    </source>
</evidence>
<evidence type="ECO:0000313" key="11">
    <source>
        <dbReference type="EMBL" id="CAB4993389.1"/>
    </source>
</evidence>
<reference evidence="11" key="1">
    <citation type="submission" date="2020-05" db="EMBL/GenBank/DDBJ databases">
        <authorList>
            <person name="Chiriac C."/>
            <person name="Salcher M."/>
            <person name="Ghai R."/>
            <person name="Kavagutti S V."/>
        </authorList>
    </citation>
    <scope>NUCLEOTIDE SEQUENCE</scope>
</reference>
<dbReference type="SMART" id="SM00852">
    <property type="entry name" value="MoCF_biosynth"/>
    <property type="match status" value="1"/>
</dbReference>
<organism evidence="11">
    <name type="scientific">freshwater metagenome</name>
    <dbReference type="NCBI Taxonomy" id="449393"/>
    <lineage>
        <taxon>unclassified sequences</taxon>
        <taxon>metagenomes</taxon>
        <taxon>ecological metagenomes</taxon>
    </lineage>
</organism>
<dbReference type="Pfam" id="PF03454">
    <property type="entry name" value="MoeA_C"/>
    <property type="match status" value="1"/>
</dbReference>
<dbReference type="GO" id="GO:0061599">
    <property type="term" value="F:molybdopterin molybdotransferase activity"/>
    <property type="evidence" value="ECO:0007669"/>
    <property type="project" value="UniProtKB-EC"/>
</dbReference>
<dbReference type="AlphaFoldDB" id="A0A6J7NRK3"/>
<dbReference type="GO" id="GO:0005829">
    <property type="term" value="C:cytosol"/>
    <property type="evidence" value="ECO:0007669"/>
    <property type="project" value="TreeGrafter"/>
</dbReference>
<dbReference type="Pfam" id="PF00994">
    <property type="entry name" value="MoCF_biosynth"/>
    <property type="match status" value="1"/>
</dbReference>
<dbReference type="FunFam" id="3.40.980.10:FF:000004">
    <property type="entry name" value="Molybdopterin molybdenumtransferase"/>
    <property type="match status" value="1"/>
</dbReference>
<comment type="catalytic activity">
    <reaction evidence="9">
        <text>adenylyl-molybdopterin + molybdate = Mo-molybdopterin + AMP + H(+)</text>
        <dbReference type="Rhea" id="RHEA:35047"/>
        <dbReference type="ChEBI" id="CHEBI:15378"/>
        <dbReference type="ChEBI" id="CHEBI:36264"/>
        <dbReference type="ChEBI" id="CHEBI:62727"/>
        <dbReference type="ChEBI" id="CHEBI:71302"/>
        <dbReference type="ChEBI" id="CHEBI:456215"/>
        <dbReference type="EC" id="2.10.1.1"/>
    </reaction>
</comment>
<evidence type="ECO:0000256" key="5">
    <source>
        <dbReference type="ARBA" id="ARBA00022679"/>
    </source>
</evidence>
<dbReference type="InterPro" id="IPR036425">
    <property type="entry name" value="MoaB/Mog-like_dom_sf"/>
</dbReference>
<dbReference type="CDD" id="cd00887">
    <property type="entry name" value="MoeA"/>
    <property type="match status" value="1"/>
</dbReference>
<evidence type="ECO:0000256" key="8">
    <source>
        <dbReference type="ARBA" id="ARBA00023150"/>
    </source>
</evidence>
<evidence type="ECO:0000256" key="7">
    <source>
        <dbReference type="ARBA" id="ARBA00022842"/>
    </source>
</evidence>
<keyword evidence="6" id="KW-0479">Metal-binding</keyword>
<evidence type="ECO:0000256" key="6">
    <source>
        <dbReference type="ARBA" id="ARBA00022723"/>
    </source>
</evidence>
<keyword evidence="5" id="KW-0808">Transferase</keyword>
<dbReference type="InterPro" id="IPR005111">
    <property type="entry name" value="MoeA_C_domain_IV"/>
</dbReference>
<dbReference type="SUPFAM" id="SSF63867">
    <property type="entry name" value="MoeA C-terminal domain-like"/>
    <property type="match status" value="1"/>
</dbReference>
<keyword evidence="8" id="KW-0501">Molybdenum cofactor biosynthesis</keyword>
<dbReference type="SUPFAM" id="SSF53218">
    <property type="entry name" value="Molybdenum cofactor biosynthesis proteins"/>
    <property type="match status" value="1"/>
</dbReference>
<feature type="domain" description="MoaB/Mog" evidence="10">
    <location>
        <begin position="10"/>
        <end position="147"/>
    </location>
</feature>
<dbReference type="GO" id="GO:0006777">
    <property type="term" value="P:Mo-molybdopterin cofactor biosynthetic process"/>
    <property type="evidence" value="ECO:0007669"/>
    <property type="project" value="UniProtKB-KW"/>
</dbReference>
<name>A0A6J7NRK3_9ZZZZ</name>
<dbReference type="EMBL" id="CAFBOR010000150">
    <property type="protein sequence ID" value="CAB4993389.1"/>
    <property type="molecule type" value="Genomic_DNA"/>
</dbReference>
<accession>A0A6J7NRK3</accession>
<evidence type="ECO:0000256" key="3">
    <source>
        <dbReference type="ARBA" id="ARBA00013269"/>
    </source>
</evidence>
<comment type="pathway">
    <text evidence="2">Cofactor biosynthesis; molybdopterin biosynthesis.</text>
</comment>
<protein>
    <recommendedName>
        <fullName evidence="3">molybdopterin molybdotransferase</fullName>
        <ecNumber evidence="3">2.10.1.1</ecNumber>
    </recommendedName>
</protein>
<dbReference type="EC" id="2.10.1.1" evidence="3"/>
<dbReference type="GO" id="GO:0046872">
    <property type="term" value="F:metal ion binding"/>
    <property type="evidence" value="ECO:0007669"/>
    <property type="project" value="UniProtKB-KW"/>
</dbReference>
<comment type="cofactor">
    <cofactor evidence="1">
        <name>Mg(2+)</name>
        <dbReference type="ChEBI" id="CHEBI:18420"/>
    </cofactor>
</comment>
<dbReference type="NCBIfam" id="TIGR00177">
    <property type="entry name" value="molyb_syn"/>
    <property type="match status" value="1"/>
</dbReference>
<keyword evidence="4" id="KW-0500">Molybdenum</keyword>
<dbReference type="InterPro" id="IPR036688">
    <property type="entry name" value="MoeA_C_domain_IV_sf"/>
</dbReference>
<dbReference type="PANTHER" id="PTHR10192:SF5">
    <property type="entry name" value="GEPHYRIN"/>
    <property type="match status" value="1"/>
</dbReference>
<keyword evidence="7" id="KW-0460">Magnesium</keyword>
<dbReference type="Gene3D" id="2.40.340.10">
    <property type="entry name" value="MoeA, C-terminal, domain IV"/>
    <property type="match status" value="1"/>
</dbReference>